<dbReference type="Proteomes" id="UP000828390">
    <property type="component" value="Unassembled WGS sequence"/>
</dbReference>
<evidence type="ECO:0000313" key="2">
    <source>
        <dbReference type="Proteomes" id="UP000828390"/>
    </source>
</evidence>
<keyword evidence="2" id="KW-1185">Reference proteome</keyword>
<evidence type="ECO:0000313" key="1">
    <source>
        <dbReference type="EMBL" id="KAH3800792.1"/>
    </source>
</evidence>
<name>A0A9D4FRS6_DREPO</name>
<reference evidence="1" key="2">
    <citation type="submission" date="2020-11" db="EMBL/GenBank/DDBJ databases">
        <authorList>
            <person name="McCartney M.A."/>
            <person name="Auch B."/>
            <person name="Kono T."/>
            <person name="Mallez S."/>
            <person name="Becker A."/>
            <person name="Gohl D.M."/>
            <person name="Silverstein K.A.T."/>
            <person name="Koren S."/>
            <person name="Bechman K.B."/>
            <person name="Herman A."/>
            <person name="Abrahante J.E."/>
            <person name="Garbe J."/>
        </authorList>
    </citation>
    <scope>NUCLEOTIDE SEQUENCE</scope>
    <source>
        <strain evidence="1">Duluth1</strain>
        <tissue evidence="1">Whole animal</tissue>
    </source>
</reference>
<protein>
    <submittedName>
        <fullName evidence="1">Uncharacterized protein</fullName>
    </submittedName>
</protein>
<sequence length="80" mass="8901">MDPLYFLFLMKVNNFGFRVSGFDEAQTIGEDGKLSQGPNAVLSMLDWAFRHHSAPGSAFSIHADNCLGRLIECLILLSRI</sequence>
<gene>
    <name evidence="1" type="ORF">DPMN_154435</name>
</gene>
<reference evidence="1" key="1">
    <citation type="journal article" date="2019" name="bioRxiv">
        <title>The Genome of the Zebra Mussel, Dreissena polymorpha: A Resource for Invasive Species Research.</title>
        <authorList>
            <person name="McCartney M.A."/>
            <person name="Auch B."/>
            <person name="Kono T."/>
            <person name="Mallez S."/>
            <person name="Zhang Y."/>
            <person name="Obille A."/>
            <person name="Becker A."/>
            <person name="Abrahante J.E."/>
            <person name="Garbe J."/>
            <person name="Badalamenti J.P."/>
            <person name="Herman A."/>
            <person name="Mangelson H."/>
            <person name="Liachko I."/>
            <person name="Sullivan S."/>
            <person name="Sone E.D."/>
            <person name="Koren S."/>
            <person name="Silverstein K.A.T."/>
            <person name="Beckman K.B."/>
            <person name="Gohl D.M."/>
        </authorList>
    </citation>
    <scope>NUCLEOTIDE SEQUENCE</scope>
    <source>
        <strain evidence="1">Duluth1</strain>
        <tissue evidence="1">Whole animal</tissue>
    </source>
</reference>
<organism evidence="1 2">
    <name type="scientific">Dreissena polymorpha</name>
    <name type="common">Zebra mussel</name>
    <name type="synonym">Mytilus polymorpha</name>
    <dbReference type="NCBI Taxonomy" id="45954"/>
    <lineage>
        <taxon>Eukaryota</taxon>
        <taxon>Metazoa</taxon>
        <taxon>Spiralia</taxon>
        <taxon>Lophotrochozoa</taxon>
        <taxon>Mollusca</taxon>
        <taxon>Bivalvia</taxon>
        <taxon>Autobranchia</taxon>
        <taxon>Heteroconchia</taxon>
        <taxon>Euheterodonta</taxon>
        <taxon>Imparidentia</taxon>
        <taxon>Neoheterodontei</taxon>
        <taxon>Myida</taxon>
        <taxon>Dreissenoidea</taxon>
        <taxon>Dreissenidae</taxon>
        <taxon>Dreissena</taxon>
    </lineage>
</organism>
<dbReference type="EMBL" id="JAIWYP010000007">
    <property type="protein sequence ID" value="KAH3800792.1"/>
    <property type="molecule type" value="Genomic_DNA"/>
</dbReference>
<comment type="caution">
    <text evidence="1">The sequence shown here is derived from an EMBL/GenBank/DDBJ whole genome shotgun (WGS) entry which is preliminary data.</text>
</comment>
<dbReference type="AlphaFoldDB" id="A0A9D4FRS6"/>
<proteinExistence type="predicted"/>
<accession>A0A9D4FRS6</accession>